<protein>
    <submittedName>
        <fullName evidence="1">Haloacid dehalogenase</fullName>
    </submittedName>
</protein>
<evidence type="ECO:0000313" key="1">
    <source>
        <dbReference type="EMBL" id="GLB51198.1"/>
    </source>
</evidence>
<dbReference type="Gene3D" id="1.10.150.240">
    <property type="entry name" value="Putative phosphatase, domain 2"/>
    <property type="match status" value="1"/>
</dbReference>
<accession>A0A9W6B2L0</accession>
<dbReference type="NCBIfam" id="TIGR01549">
    <property type="entry name" value="HAD-SF-IA-v1"/>
    <property type="match status" value="1"/>
</dbReference>
<dbReference type="Gene3D" id="3.40.50.1000">
    <property type="entry name" value="HAD superfamily/HAD-like"/>
    <property type="match status" value="1"/>
</dbReference>
<reference evidence="1" key="1">
    <citation type="submission" date="2022-07" db="EMBL/GenBank/DDBJ databases">
        <title>Taxonomy of Novel Oxalotrophic and Methylotrophic Bacteria.</title>
        <authorList>
            <person name="Sahin N."/>
            <person name="Tani A."/>
        </authorList>
    </citation>
    <scope>NUCLEOTIDE SEQUENCE</scope>
    <source>
        <strain evidence="1">AM327</strain>
    </source>
</reference>
<dbReference type="EMBL" id="BRVP01000002">
    <property type="protein sequence ID" value="GLB51198.1"/>
    <property type="molecule type" value="Genomic_DNA"/>
</dbReference>
<dbReference type="RefSeq" id="WP_281751494.1">
    <property type="nucleotide sequence ID" value="NZ_BRVP01000002.1"/>
</dbReference>
<dbReference type="SFLD" id="SFLDS00003">
    <property type="entry name" value="Haloacid_Dehalogenase"/>
    <property type="match status" value="1"/>
</dbReference>
<dbReference type="InterPro" id="IPR041492">
    <property type="entry name" value="HAD_2"/>
</dbReference>
<dbReference type="InterPro" id="IPR023198">
    <property type="entry name" value="PGP-like_dom2"/>
</dbReference>
<keyword evidence="2" id="KW-1185">Reference proteome</keyword>
<organism evidence="1 2">
    <name type="scientific">Neptunitalea chrysea</name>
    <dbReference type="NCBI Taxonomy" id="1647581"/>
    <lineage>
        <taxon>Bacteria</taxon>
        <taxon>Pseudomonadati</taxon>
        <taxon>Bacteroidota</taxon>
        <taxon>Flavobacteriia</taxon>
        <taxon>Flavobacteriales</taxon>
        <taxon>Flavobacteriaceae</taxon>
        <taxon>Neptunitalea</taxon>
    </lineage>
</organism>
<dbReference type="SFLD" id="SFLDG01129">
    <property type="entry name" value="C1.5:_HAD__Beta-PGM__Phosphata"/>
    <property type="match status" value="1"/>
</dbReference>
<proteinExistence type="predicted"/>
<comment type="caution">
    <text evidence="1">The sequence shown here is derived from an EMBL/GenBank/DDBJ whole genome shotgun (WGS) entry which is preliminary data.</text>
</comment>
<dbReference type="AlphaFoldDB" id="A0A9W6B2L0"/>
<dbReference type="NCBIfam" id="TIGR01509">
    <property type="entry name" value="HAD-SF-IA-v3"/>
    <property type="match status" value="1"/>
</dbReference>
<dbReference type="SUPFAM" id="SSF56784">
    <property type="entry name" value="HAD-like"/>
    <property type="match status" value="1"/>
</dbReference>
<dbReference type="InterPro" id="IPR006439">
    <property type="entry name" value="HAD-SF_hydro_IA"/>
</dbReference>
<dbReference type="Proteomes" id="UP001143545">
    <property type="component" value="Unassembled WGS sequence"/>
</dbReference>
<gene>
    <name evidence="1" type="ORF">NBRC110019_02370</name>
</gene>
<evidence type="ECO:0000313" key="2">
    <source>
        <dbReference type="Proteomes" id="UP001143545"/>
    </source>
</evidence>
<dbReference type="Pfam" id="PF13419">
    <property type="entry name" value="HAD_2"/>
    <property type="match status" value="1"/>
</dbReference>
<dbReference type="PANTHER" id="PTHR43611">
    <property type="entry name" value="ALPHA-D-GLUCOSE 1-PHOSPHATE PHOSPHATASE"/>
    <property type="match status" value="1"/>
</dbReference>
<dbReference type="InterPro" id="IPR036412">
    <property type="entry name" value="HAD-like_sf"/>
</dbReference>
<dbReference type="PANTHER" id="PTHR43611:SF3">
    <property type="entry name" value="FLAVIN MONONUCLEOTIDE HYDROLASE 1, CHLOROPLATIC"/>
    <property type="match status" value="1"/>
</dbReference>
<name>A0A9W6B2L0_9FLAO</name>
<dbReference type="CDD" id="cd02603">
    <property type="entry name" value="HAD_sEH-N_like"/>
    <property type="match status" value="1"/>
</dbReference>
<dbReference type="InterPro" id="IPR023214">
    <property type="entry name" value="HAD_sf"/>
</dbReference>
<sequence length="207" mass="24060">MIKNIIFDFGDVFINLDKTATVAKLTEKFGAFELTPEMLKVNDDYEMGLMSSEAFVDFYKSVFKNAATDELLEAWNAILLDVPQPRFDFIKSLAEKNEYRLFLLSNTNDIHIQYFINTISQEKFDLFKGCFEKFYLSYEIKLRKPNASIFEYVLKDSQLTPEETLFIDDTAEHIATAKSLGIHTWNLIPGKDDITNLFNQPHPFKQH</sequence>